<feature type="compositionally biased region" description="Basic and acidic residues" evidence="6">
    <location>
        <begin position="73"/>
        <end position="88"/>
    </location>
</feature>
<dbReference type="InterPro" id="IPR000008">
    <property type="entry name" value="C2_dom"/>
</dbReference>
<dbReference type="PROSITE" id="PS50004">
    <property type="entry name" value="C2"/>
    <property type="match status" value="6"/>
</dbReference>
<dbReference type="GO" id="GO:0061817">
    <property type="term" value="P:endoplasmic reticulum-plasma membrane tethering"/>
    <property type="evidence" value="ECO:0007669"/>
    <property type="project" value="InterPro"/>
</dbReference>
<dbReference type="SMART" id="SM00239">
    <property type="entry name" value="C2"/>
    <property type="match status" value="6"/>
</dbReference>
<dbReference type="FunCoup" id="A0A1Y1YSK2">
    <property type="interactions" value="34"/>
</dbReference>
<dbReference type="InterPro" id="IPR035892">
    <property type="entry name" value="C2_domain_sf"/>
</dbReference>
<evidence type="ECO:0000256" key="5">
    <source>
        <dbReference type="ARBA" id="ARBA00023136"/>
    </source>
</evidence>
<protein>
    <recommendedName>
        <fullName evidence="11">Tricalbin</fullName>
    </recommendedName>
</protein>
<feature type="domain" description="SMP-LTD" evidence="8">
    <location>
        <begin position="240"/>
        <end position="445"/>
    </location>
</feature>
<dbReference type="GO" id="GO:0008289">
    <property type="term" value="F:lipid binding"/>
    <property type="evidence" value="ECO:0007669"/>
    <property type="project" value="UniProtKB-KW"/>
</dbReference>
<feature type="domain" description="C2" evidence="7">
    <location>
        <begin position="1021"/>
        <end position="1143"/>
    </location>
</feature>
<dbReference type="PANTHER" id="PTHR46980">
    <property type="entry name" value="TRICALBIN-1-RELATED"/>
    <property type="match status" value="1"/>
</dbReference>
<evidence type="ECO:0000259" key="7">
    <source>
        <dbReference type="PROSITE" id="PS50004"/>
    </source>
</evidence>
<feature type="domain" description="C2" evidence="7">
    <location>
        <begin position="885"/>
        <end position="1007"/>
    </location>
</feature>
<dbReference type="InterPro" id="IPR017147">
    <property type="entry name" value="Tricalbin"/>
</dbReference>
<dbReference type="GO" id="GO:0006869">
    <property type="term" value="P:lipid transport"/>
    <property type="evidence" value="ECO:0007669"/>
    <property type="project" value="UniProtKB-KW"/>
</dbReference>
<keyword evidence="5" id="KW-0472">Membrane</keyword>
<evidence type="ECO:0000313" key="10">
    <source>
        <dbReference type="Proteomes" id="UP000193498"/>
    </source>
</evidence>
<dbReference type="InterPro" id="IPR031468">
    <property type="entry name" value="SMP_LBD"/>
</dbReference>
<comment type="subcellular location">
    <subcellularLocation>
        <location evidence="1">Membrane</location>
    </subcellularLocation>
</comment>
<keyword evidence="3" id="KW-0445">Lipid transport</keyword>
<feature type="domain" description="C2" evidence="7">
    <location>
        <begin position="699"/>
        <end position="828"/>
    </location>
</feature>
<evidence type="ECO:0000259" key="8">
    <source>
        <dbReference type="PROSITE" id="PS51847"/>
    </source>
</evidence>
<evidence type="ECO:0000256" key="1">
    <source>
        <dbReference type="ARBA" id="ARBA00004370"/>
    </source>
</evidence>
<keyword evidence="4" id="KW-0446">Lipid-binding</keyword>
<gene>
    <name evidence="9" type="ORF">K493DRAFT_312609</name>
</gene>
<keyword evidence="10" id="KW-1185">Reference proteome</keyword>
<comment type="caution">
    <text evidence="9">The sequence shown here is derived from an EMBL/GenBank/DDBJ whole genome shotgun (WGS) entry which is preliminary data.</text>
</comment>
<dbReference type="CDD" id="cd21678">
    <property type="entry name" value="SMP_TCB"/>
    <property type="match status" value="1"/>
</dbReference>
<dbReference type="PIRSF" id="PIRSF037232">
    <property type="entry name" value="Tricalbin"/>
    <property type="match status" value="1"/>
</dbReference>
<feature type="domain" description="C2" evidence="7">
    <location>
        <begin position="1309"/>
        <end position="1433"/>
    </location>
</feature>
<dbReference type="InParanoid" id="A0A1Y1YSK2"/>
<feature type="domain" description="C2" evidence="7">
    <location>
        <begin position="441"/>
        <end position="558"/>
    </location>
</feature>
<dbReference type="STRING" id="1314790.A0A1Y1YSK2"/>
<dbReference type="Gene3D" id="2.60.40.150">
    <property type="entry name" value="C2 domain"/>
    <property type="match status" value="6"/>
</dbReference>
<dbReference type="InterPro" id="IPR052455">
    <property type="entry name" value="Tricalbin_domain"/>
</dbReference>
<sequence length="1489" mass="162480">MSNEAGLELNQPIQPTPPVSSADAPEKVLPSLPAEDVSQATTEPEVSTEQRVAEARVEADQIMSDSKAPVHTFDPHDTPEEKARKAKEAAGVSDVTVNNPLLDGPSAKTLISDATLPTGNEKNSETKPPLAAESSKPAQVNEGKAAVKPKKELPPPVLGWRESNADYISKYSGQEWQNYIAIVTLVLGGFLVSRLYFGFGWCLIVIAFGTQYYANSVQRHRRNVRDDITRQLATNKLFQDAESTEWLNSFVSKFWLIYEPVLSATVVEIGDGVLAENTPGFLDSLRLSHFTLGTKAPRVDSVKTLLNDDEDKVEMEWEFSFTPNDIMDLTKRELEKKTNPKICLEIRVGKGFVGAGMPVLVEDFAFKGRMRIALHLMSTFPHVKTVDVSFMEPPVIDYVLKPLGGDTFGFDIAHIPGLQTFIRDQTNAILGPMMYAPNVFTLDVEQLMSGVDMDAAVGVLKVNVRSARNLKNLELIGMSDPYVVLRCNGRAELARTSVKDNTVNPVWDETYYILLHSIADALNLEIYDKEDVQKDRSLGTVSFDLSSLSDSPEQSDILGKVIREGGKQCGELLYDVSYFPVVPPIKNEDGTESPVESNSGVLKVFIHQAKDLPSSNAYGVVKLNNNSILKTQVIKKKSNPLWEKSIEMFISDKESAVFGVDVLDESAFTTDPVIGNFNVSLAEAIERNSENPWYNLNGSSGKVRMSFVWRPVVIKGGVLSAGRLAPPIGAVRLELISAKKLKNTDLIGKADPYVIVSVANKQKARTEVIEDNLNPIWNETHFIGVRNPRETFVLEVYNWDNYSKDTLMGSTSINVSELLGPQVAEGYYGEGEVKEYEQVIQLENKDRGTIHFKAHFYPIDPIARSEEKHEEEVTTDKGEINETAAVEKLEETAPEPIDYTRFSTGLLSVLIGGTKETKKQLDTCFAEVLINNNEYNVVHRTAVKKKVTDPIFNEECEAFVQESLFTKISVLLRQANESGTEIARTTIPVPDILDLLTKSNSTESSWYEFENHAGKIQLAFKFTPVDMEIDEAISITNKGVVAVKIIKASNLASVDSSGFSDPFVRVKVNDEKVFKSKTIKKNLNPEFNEEFTAPLMARNQDVFLFEIFDWNQFQSQELLGSLQINAKDLEPMVECTKEFPLTTGQGSLTLRLLFTPEHVGRMLSDRKGTLGGAALGGAATVVGGTLGAGKSVVGGTFEAGKFVVGGTLGAGKSVVDGTLGAGKSVVGGTLGAGKSVVGGTLGAGKSVVGGAMGLFGMGKKKSEHGAEVAPPVAPEVNNPSPVVAPAVTSIPVETVATPVTPGESVDSIPEAASDFTADSGPETFGTESTGQPGTLTITVVDGQNVSASDSNSACDPYIKVRWGRKVLHKTKVIKKTLTPVWNEHFTLPTNGSRVRLHFSVRDHNLLQDSTLGEFELDVWDRVHPASNVMSDEFIVPLNNPQKGHIKLRIDFTPEGGMNSSIPLDAATINSEASEGNSKKFGFGSFRKKN</sequence>
<feature type="domain" description="C2" evidence="7">
    <location>
        <begin position="583"/>
        <end position="694"/>
    </location>
</feature>
<dbReference type="OrthoDB" id="1029639at2759"/>
<evidence type="ECO:0008006" key="11">
    <source>
        <dbReference type="Google" id="ProtNLM"/>
    </source>
</evidence>
<evidence type="ECO:0000256" key="6">
    <source>
        <dbReference type="SAM" id="MobiDB-lite"/>
    </source>
</evidence>
<dbReference type="InterPro" id="IPR037761">
    <property type="entry name" value="C2A_Tricalbin"/>
</dbReference>
<reference evidence="9 10" key="1">
    <citation type="submission" date="2016-07" db="EMBL/GenBank/DDBJ databases">
        <title>Pervasive Adenine N6-methylation of Active Genes in Fungi.</title>
        <authorList>
            <consortium name="DOE Joint Genome Institute"/>
            <person name="Mondo S.J."/>
            <person name="Dannebaum R.O."/>
            <person name="Kuo R.C."/>
            <person name="Labutti K."/>
            <person name="Haridas S."/>
            <person name="Kuo A."/>
            <person name="Salamov A."/>
            <person name="Ahrendt S.R."/>
            <person name="Lipzen A."/>
            <person name="Sullivan W."/>
            <person name="Andreopoulos W.B."/>
            <person name="Clum A."/>
            <person name="Lindquist E."/>
            <person name="Daum C."/>
            <person name="Ramamoorthy G.K."/>
            <person name="Gryganskyi A."/>
            <person name="Culley D."/>
            <person name="Magnuson J.K."/>
            <person name="James T.Y."/>
            <person name="O'Malley M.A."/>
            <person name="Stajich J.E."/>
            <person name="Spatafora J.W."/>
            <person name="Visel A."/>
            <person name="Grigoriev I.V."/>
        </authorList>
    </citation>
    <scope>NUCLEOTIDE SEQUENCE [LARGE SCALE GENOMIC DNA]</scope>
    <source>
        <strain evidence="9 10">CBS 931.73</strain>
    </source>
</reference>
<dbReference type="CDD" id="cd04044">
    <property type="entry name" value="C2A_Tricalbin-like"/>
    <property type="match status" value="1"/>
</dbReference>
<evidence type="ECO:0000256" key="2">
    <source>
        <dbReference type="ARBA" id="ARBA00022448"/>
    </source>
</evidence>
<feature type="compositionally biased region" description="Polar residues" evidence="6">
    <location>
        <begin position="38"/>
        <end position="50"/>
    </location>
</feature>
<dbReference type="Proteomes" id="UP000193498">
    <property type="component" value="Unassembled WGS sequence"/>
</dbReference>
<name>A0A1Y1YSK2_9FUNG</name>
<keyword evidence="2" id="KW-0813">Transport</keyword>
<evidence type="ECO:0000256" key="3">
    <source>
        <dbReference type="ARBA" id="ARBA00023055"/>
    </source>
</evidence>
<organism evidence="9 10">
    <name type="scientific">Basidiobolus meristosporus CBS 931.73</name>
    <dbReference type="NCBI Taxonomy" id="1314790"/>
    <lineage>
        <taxon>Eukaryota</taxon>
        <taxon>Fungi</taxon>
        <taxon>Fungi incertae sedis</taxon>
        <taxon>Zoopagomycota</taxon>
        <taxon>Entomophthoromycotina</taxon>
        <taxon>Basidiobolomycetes</taxon>
        <taxon>Basidiobolales</taxon>
        <taxon>Basidiobolaceae</taxon>
        <taxon>Basidiobolus</taxon>
    </lineage>
</organism>
<accession>A0A1Y1YSK2</accession>
<dbReference type="GO" id="GO:0016020">
    <property type="term" value="C:membrane"/>
    <property type="evidence" value="ECO:0007669"/>
    <property type="project" value="UniProtKB-SubCell"/>
</dbReference>
<evidence type="ECO:0000313" key="9">
    <source>
        <dbReference type="EMBL" id="ORY01013.1"/>
    </source>
</evidence>
<evidence type="ECO:0000256" key="4">
    <source>
        <dbReference type="ARBA" id="ARBA00023121"/>
    </source>
</evidence>
<dbReference type="PROSITE" id="PS51847">
    <property type="entry name" value="SMP"/>
    <property type="match status" value="1"/>
</dbReference>
<feature type="region of interest" description="Disordered" evidence="6">
    <location>
        <begin position="1"/>
        <end position="155"/>
    </location>
</feature>
<dbReference type="CDD" id="cd00030">
    <property type="entry name" value="C2"/>
    <property type="match status" value="1"/>
</dbReference>
<dbReference type="Pfam" id="PF00168">
    <property type="entry name" value="C2"/>
    <property type="match status" value="6"/>
</dbReference>
<dbReference type="Pfam" id="PF25669">
    <property type="entry name" value="SMP_MUG190-like"/>
    <property type="match status" value="1"/>
</dbReference>
<proteinExistence type="predicted"/>
<dbReference type="SUPFAM" id="SSF49562">
    <property type="entry name" value="C2 domain (Calcium/lipid-binding domain, CaLB)"/>
    <property type="match status" value="6"/>
</dbReference>
<dbReference type="PANTHER" id="PTHR46980:SF2">
    <property type="entry name" value="TRICALBIN-1-RELATED"/>
    <property type="match status" value="1"/>
</dbReference>
<dbReference type="EMBL" id="MCFE01000075">
    <property type="protein sequence ID" value="ORY01013.1"/>
    <property type="molecule type" value="Genomic_DNA"/>
</dbReference>
<dbReference type="GO" id="GO:0071944">
    <property type="term" value="C:cell periphery"/>
    <property type="evidence" value="ECO:0007669"/>
    <property type="project" value="UniProtKB-ARBA"/>
</dbReference>